<reference evidence="1" key="3">
    <citation type="submission" date="2020-06" db="EMBL/GenBank/DDBJ databases">
        <title>Helianthus annuus Genome sequencing and assembly Release 2.</title>
        <authorList>
            <person name="Gouzy J."/>
            <person name="Langlade N."/>
            <person name="Munos S."/>
        </authorList>
    </citation>
    <scope>NUCLEOTIDE SEQUENCE</scope>
    <source>
        <tissue evidence="1">Leaves</tissue>
    </source>
</reference>
<dbReference type="OrthoDB" id="2617878at2759"/>
<name>A0A251SVY7_HELAN</name>
<dbReference type="AlphaFoldDB" id="A0A251SVY7"/>
<dbReference type="Pfam" id="PF21230">
    <property type="entry name" value="Nakanori"/>
    <property type="match status" value="1"/>
</dbReference>
<dbReference type="InterPro" id="IPR053085">
    <property type="entry name" value="Jasmonate-induced_protein"/>
</dbReference>
<dbReference type="OMA" id="QTAKNYQ"/>
<protein>
    <submittedName>
        <fullName evidence="2">Uncharacterized protein</fullName>
    </submittedName>
</protein>
<reference evidence="2" key="2">
    <citation type="submission" date="2017-02" db="EMBL/GenBank/DDBJ databases">
        <title>Sunflower complete genome.</title>
        <authorList>
            <person name="Langlade N."/>
            <person name="Munos S."/>
        </authorList>
    </citation>
    <scope>NUCLEOTIDE SEQUENCE [LARGE SCALE GENOMIC DNA]</scope>
    <source>
        <tissue evidence="2">Leaves</tissue>
    </source>
</reference>
<dbReference type="PANTHER" id="PTHR36482">
    <property type="entry name" value="OSJNBA0024J22.15 PROTEIN"/>
    <property type="match status" value="1"/>
</dbReference>
<sequence>MAATAVRVFGRPITQGTRTQRAQTAKNYQNADGKLDQVLQASIHSQKAAVGGANAATVSTTFGRVYNATGDPVTYVTAYDWQGNVVGQYPVNIQNGQWAIFEHVGTRGTNRKGSVAAVVFNIQDCSDSMIAWNNPWKTSTSGNNTAYCEMNDSGYFDDPTVWDAILEKLMSSGTESQASMEGYATKVSIDAGGNTPSYSAIFYLDV</sequence>
<keyword evidence="3" id="KW-1185">Reference proteome</keyword>
<dbReference type="InParanoid" id="A0A251SVY7"/>
<evidence type="ECO:0000313" key="3">
    <source>
        <dbReference type="Proteomes" id="UP000215914"/>
    </source>
</evidence>
<dbReference type="PANTHER" id="PTHR36482:SF7">
    <property type="entry name" value="OS04G0308500 PROTEIN"/>
    <property type="match status" value="1"/>
</dbReference>
<dbReference type="EMBL" id="MNCJ02000328">
    <property type="protein sequence ID" value="KAF5774859.1"/>
    <property type="molecule type" value="Genomic_DNA"/>
</dbReference>
<proteinExistence type="predicted"/>
<dbReference type="EMBL" id="CM007902">
    <property type="protein sequence ID" value="OTG02769.1"/>
    <property type="molecule type" value="Genomic_DNA"/>
</dbReference>
<evidence type="ECO:0000313" key="1">
    <source>
        <dbReference type="EMBL" id="KAF5774859.1"/>
    </source>
</evidence>
<organism evidence="2 3">
    <name type="scientific">Helianthus annuus</name>
    <name type="common">Common sunflower</name>
    <dbReference type="NCBI Taxonomy" id="4232"/>
    <lineage>
        <taxon>Eukaryota</taxon>
        <taxon>Viridiplantae</taxon>
        <taxon>Streptophyta</taxon>
        <taxon>Embryophyta</taxon>
        <taxon>Tracheophyta</taxon>
        <taxon>Spermatophyta</taxon>
        <taxon>Magnoliopsida</taxon>
        <taxon>eudicotyledons</taxon>
        <taxon>Gunneridae</taxon>
        <taxon>Pentapetalae</taxon>
        <taxon>asterids</taxon>
        <taxon>campanulids</taxon>
        <taxon>Asterales</taxon>
        <taxon>Asteraceae</taxon>
        <taxon>Asteroideae</taxon>
        <taxon>Heliantheae alliance</taxon>
        <taxon>Heliantheae</taxon>
        <taxon>Helianthus</taxon>
    </lineage>
</organism>
<dbReference type="Gramene" id="mRNA:HanXRQr2_Chr13g0605501">
    <property type="protein sequence ID" value="mRNA:HanXRQr2_Chr13g0605501"/>
    <property type="gene ID" value="HanXRQr2_Chr13g0605501"/>
</dbReference>
<reference evidence="1 3" key="1">
    <citation type="journal article" date="2017" name="Nature">
        <title>The sunflower genome provides insights into oil metabolism, flowering and Asterid evolution.</title>
        <authorList>
            <person name="Badouin H."/>
            <person name="Gouzy J."/>
            <person name="Grassa C.J."/>
            <person name="Murat F."/>
            <person name="Staton S.E."/>
            <person name="Cottret L."/>
            <person name="Lelandais-Briere C."/>
            <person name="Owens G.L."/>
            <person name="Carrere S."/>
            <person name="Mayjonade B."/>
            <person name="Legrand L."/>
            <person name="Gill N."/>
            <person name="Kane N.C."/>
            <person name="Bowers J.E."/>
            <person name="Hubner S."/>
            <person name="Bellec A."/>
            <person name="Berard A."/>
            <person name="Berges H."/>
            <person name="Blanchet N."/>
            <person name="Boniface M.C."/>
            <person name="Brunel D."/>
            <person name="Catrice O."/>
            <person name="Chaidir N."/>
            <person name="Claudel C."/>
            <person name="Donnadieu C."/>
            <person name="Faraut T."/>
            <person name="Fievet G."/>
            <person name="Helmstetter N."/>
            <person name="King M."/>
            <person name="Knapp S.J."/>
            <person name="Lai Z."/>
            <person name="Le Paslier M.C."/>
            <person name="Lippi Y."/>
            <person name="Lorenzon L."/>
            <person name="Mandel J.R."/>
            <person name="Marage G."/>
            <person name="Marchand G."/>
            <person name="Marquand E."/>
            <person name="Bret-Mestries E."/>
            <person name="Morien E."/>
            <person name="Nambeesan S."/>
            <person name="Nguyen T."/>
            <person name="Pegot-Espagnet P."/>
            <person name="Pouilly N."/>
            <person name="Raftis F."/>
            <person name="Sallet E."/>
            <person name="Schiex T."/>
            <person name="Thomas J."/>
            <person name="Vandecasteele C."/>
            <person name="Vares D."/>
            <person name="Vear F."/>
            <person name="Vautrin S."/>
            <person name="Crespi M."/>
            <person name="Mangin B."/>
            <person name="Burke J.M."/>
            <person name="Salse J."/>
            <person name="Munos S."/>
            <person name="Vincourt P."/>
            <person name="Rieseberg L.H."/>
            <person name="Langlade N.B."/>
        </authorList>
    </citation>
    <scope>NUCLEOTIDE SEQUENCE [LARGE SCALE GENOMIC DNA]</scope>
    <source>
        <strain evidence="3">cv. SF193</strain>
        <tissue evidence="1">Leaves</tissue>
    </source>
</reference>
<accession>A0A251SVY7</accession>
<evidence type="ECO:0000313" key="2">
    <source>
        <dbReference type="EMBL" id="OTG02769.1"/>
    </source>
</evidence>
<gene>
    <name evidence="2" type="ORF">HannXRQ_Chr13g0416751</name>
    <name evidence="1" type="ORF">HanXRQr2_Chr13g0605501</name>
</gene>
<dbReference type="Proteomes" id="UP000215914">
    <property type="component" value="Chromosome 13"/>
</dbReference>
<dbReference type="InterPro" id="IPR049065">
    <property type="entry name" value="Nakanori"/>
</dbReference>